<dbReference type="Gene3D" id="3.30.70.2740">
    <property type="match status" value="1"/>
</dbReference>
<keyword evidence="7" id="KW-1185">Reference proteome</keyword>
<dbReference type="SUPFAM" id="SSF55103">
    <property type="entry name" value="FAD-linked oxidases, C-terminal domain"/>
    <property type="match status" value="1"/>
</dbReference>
<evidence type="ECO:0000256" key="1">
    <source>
        <dbReference type="ARBA" id="ARBA00001974"/>
    </source>
</evidence>
<dbReference type="SUPFAM" id="SSF56176">
    <property type="entry name" value="FAD-binding/transporter-associated domain-like"/>
    <property type="match status" value="1"/>
</dbReference>
<dbReference type="Proteomes" id="UP000683291">
    <property type="component" value="Chromosome 1"/>
</dbReference>
<comment type="cofactor">
    <cofactor evidence="1">
        <name>FAD</name>
        <dbReference type="ChEBI" id="CHEBI:57692"/>
    </cofactor>
</comment>
<dbReference type="InterPro" id="IPR016164">
    <property type="entry name" value="FAD-linked_Oxase-like_C"/>
</dbReference>
<proteinExistence type="inferred from homology"/>
<dbReference type="InterPro" id="IPR016167">
    <property type="entry name" value="FAD-bd_PCMH_sub1"/>
</dbReference>
<dbReference type="InterPro" id="IPR036318">
    <property type="entry name" value="FAD-bd_PCMH-like_sf"/>
</dbReference>
<evidence type="ECO:0000256" key="3">
    <source>
        <dbReference type="ARBA" id="ARBA00022630"/>
    </source>
</evidence>
<evidence type="ECO:0000256" key="4">
    <source>
        <dbReference type="ARBA" id="ARBA00022827"/>
    </source>
</evidence>
<dbReference type="InterPro" id="IPR006094">
    <property type="entry name" value="Oxid_FAD_bind_N"/>
</dbReference>
<dbReference type="PROSITE" id="PS51387">
    <property type="entry name" value="FAD_PCMH"/>
    <property type="match status" value="1"/>
</dbReference>
<evidence type="ECO:0000313" key="6">
    <source>
        <dbReference type="EMBL" id="QUJ75292.1"/>
    </source>
</evidence>
<dbReference type="Pfam" id="PF02913">
    <property type="entry name" value="FAD-oxidase_C"/>
    <property type="match status" value="1"/>
</dbReference>
<dbReference type="InterPro" id="IPR016166">
    <property type="entry name" value="FAD-bd_PCMH"/>
</dbReference>
<dbReference type="Gene3D" id="3.30.70.2190">
    <property type="match status" value="1"/>
</dbReference>
<evidence type="ECO:0000259" key="5">
    <source>
        <dbReference type="PROSITE" id="PS51387"/>
    </source>
</evidence>
<keyword evidence="3" id="KW-0285">Flavoprotein</keyword>
<dbReference type="PANTHER" id="PTHR43716">
    <property type="entry name" value="D-2-HYDROXYGLUTARATE DEHYDROGENASE, MITOCHONDRIAL"/>
    <property type="match status" value="1"/>
</dbReference>
<sequence>MDLNPATPAFAQTLAAALPEGTIDTPEARYLEEPRGRYAGQAGVLARPRSAQEVATLIRMAGEARVGVVPYGGGTGLVGGQVAPEGAAPLILSLERMTAIRDVLPEENVLVAEAGVILADIQKAAEDAGRLFPLSLAAEGSARIGGNLATNAGGTGVLRYGNARDLCLGLEAVLPDGQIWHGLTRLRKNNTGYDLRHLLIGAEGTLGVITAAALKLSPRPARTGTALLVIRDAAAALSLLALARDQMGETVSAFELIHRQGFDFLAETMPEVRIPFDTIPEWSVLIEVGTSAALDPAQALEALFAAALEDGLVSDGLIAQSAQQGRDFWTIRESIPEANRRIGSVSSHDISVPLGAIPGFIGEAGERLAKLGDFRINCFGHVGDGNLHYNVFPQPGRSRADHKNQRDAIKTCVHDLVHELGGSVSAEHGVGRLKVGDLERYTDPAKLSAMRAIKAALDPRGIMNPGAVLRAV</sequence>
<dbReference type="Gene3D" id="3.30.465.10">
    <property type="match status" value="1"/>
</dbReference>
<dbReference type="InterPro" id="IPR004113">
    <property type="entry name" value="FAD-bd_oxidored_4_C"/>
</dbReference>
<dbReference type="EMBL" id="CP073581">
    <property type="protein sequence ID" value="QUJ75292.1"/>
    <property type="molecule type" value="Genomic_DNA"/>
</dbReference>
<dbReference type="PANTHER" id="PTHR43716:SF2">
    <property type="entry name" value="BLL6224 PROTEIN"/>
    <property type="match status" value="1"/>
</dbReference>
<protein>
    <submittedName>
        <fullName evidence="6">FAD-binding oxidoreductase</fullName>
    </submittedName>
</protein>
<dbReference type="KEGG" id="sual:KDD17_09790"/>
<accession>A0A975JB97</accession>
<feature type="domain" description="FAD-binding PCMH-type" evidence="5">
    <location>
        <begin position="38"/>
        <end position="219"/>
    </location>
</feature>
<dbReference type="GO" id="GO:0071949">
    <property type="term" value="F:FAD binding"/>
    <property type="evidence" value="ECO:0007669"/>
    <property type="project" value="InterPro"/>
</dbReference>
<dbReference type="Gene3D" id="1.10.45.10">
    <property type="entry name" value="Vanillyl-alcohol Oxidase, Chain A, domain 4"/>
    <property type="match status" value="1"/>
</dbReference>
<name>A0A975JB97_9RHOB</name>
<evidence type="ECO:0000313" key="7">
    <source>
        <dbReference type="Proteomes" id="UP000683291"/>
    </source>
</evidence>
<gene>
    <name evidence="6" type="ORF">KDD17_09790</name>
</gene>
<dbReference type="InterPro" id="IPR051264">
    <property type="entry name" value="FAD-oxidored/transferase_4"/>
</dbReference>
<dbReference type="Pfam" id="PF01565">
    <property type="entry name" value="FAD_binding_4"/>
    <property type="match status" value="1"/>
</dbReference>
<organism evidence="6 7">
    <name type="scientific">Sulfitobacter albidus</name>
    <dbReference type="NCBI Taxonomy" id="2829501"/>
    <lineage>
        <taxon>Bacteria</taxon>
        <taxon>Pseudomonadati</taxon>
        <taxon>Pseudomonadota</taxon>
        <taxon>Alphaproteobacteria</taxon>
        <taxon>Rhodobacterales</taxon>
        <taxon>Roseobacteraceae</taxon>
        <taxon>Sulfitobacter</taxon>
    </lineage>
</organism>
<dbReference type="InterPro" id="IPR016171">
    <property type="entry name" value="Vanillyl_alc_oxidase_C-sub2"/>
</dbReference>
<dbReference type="GO" id="GO:0022904">
    <property type="term" value="P:respiratory electron transport chain"/>
    <property type="evidence" value="ECO:0007669"/>
    <property type="project" value="TreeGrafter"/>
</dbReference>
<evidence type="ECO:0000256" key="2">
    <source>
        <dbReference type="ARBA" id="ARBA00008000"/>
    </source>
</evidence>
<comment type="similarity">
    <text evidence="2">Belongs to the FAD-binding oxidoreductase/transferase type 4 family.</text>
</comment>
<dbReference type="AlphaFoldDB" id="A0A975JB97"/>
<dbReference type="InterPro" id="IPR016169">
    <property type="entry name" value="FAD-bd_PCMH_sub2"/>
</dbReference>
<dbReference type="Gene3D" id="3.30.43.10">
    <property type="entry name" value="Uridine Diphospho-n-acetylenolpyruvylglucosamine Reductase, domain 2"/>
    <property type="match status" value="1"/>
</dbReference>
<keyword evidence="4" id="KW-0274">FAD</keyword>
<dbReference type="GO" id="GO:0003824">
    <property type="term" value="F:catalytic activity"/>
    <property type="evidence" value="ECO:0007669"/>
    <property type="project" value="InterPro"/>
</dbReference>
<dbReference type="RefSeq" id="WP_212703497.1">
    <property type="nucleotide sequence ID" value="NZ_CP073581.1"/>
</dbReference>
<dbReference type="FunFam" id="1.10.45.10:FF:000001">
    <property type="entry name" value="D-lactate dehydrogenase mitochondrial"/>
    <property type="match status" value="1"/>
</dbReference>
<reference evidence="6" key="1">
    <citation type="submission" date="2021-04" db="EMBL/GenBank/DDBJ databases">
        <title>Complete genome sequence for Sulfitobacter sp. strain JK7-1.</title>
        <authorList>
            <person name="Park S.-J."/>
        </authorList>
    </citation>
    <scope>NUCLEOTIDE SEQUENCE</scope>
    <source>
        <strain evidence="6">JK7-1</strain>
    </source>
</reference>